<evidence type="ECO:0000313" key="12">
    <source>
        <dbReference type="Proteomes" id="UP000244811"/>
    </source>
</evidence>
<dbReference type="Pfam" id="PF04161">
    <property type="entry name" value="Arv1"/>
    <property type="match status" value="1"/>
</dbReference>
<dbReference type="GO" id="GO:0016125">
    <property type="term" value="P:sterol metabolic process"/>
    <property type="evidence" value="ECO:0007669"/>
    <property type="project" value="UniProtKB-UniRule"/>
</dbReference>
<dbReference type="InterPro" id="IPR007290">
    <property type="entry name" value="Arv1"/>
</dbReference>
<reference evidence="11" key="1">
    <citation type="submission" date="2022-07" db="EMBL/GenBank/DDBJ databases">
        <title>Evaluation of T. orientalis genome assembly methods using nanopore sequencing and analysis of variation between genomes.</title>
        <authorList>
            <person name="Yam J."/>
            <person name="Micallef M.L."/>
            <person name="Liu M."/>
            <person name="Djordjevic S.P."/>
            <person name="Bogema D.R."/>
            <person name="Jenkins C."/>
        </authorList>
    </citation>
    <scope>NUCLEOTIDE SEQUENCE</scope>
    <source>
        <strain evidence="11">Goon Nure</strain>
    </source>
</reference>
<keyword evidence="5 10" id="KW-0256">Endoplasmic reticulum</keyword>
<keyword evidence="4 10" id="KW-0812">Transmembrane</keyword>
<dbReference type="GO" id="GO:0005789">
    <property type="term" value="C:endoplasmic reticulum membrane"/>
    <property type="evidence" value="ECO:0007669"/>
    <property type="project" value="UniProtKB-SubCell"/>
</dbReference>
<dbReference type="GO" id="GO:0032366">
    <property type="term" value="P:intracellular sterol transport"/>
    <property type="evidence" value="ECO:0007669"/>
    <property type="project" value="UniProtKB-UniRule"/>
</dbReference>
<evidence type="ECO:0000256" key="5">
    <source>
        <dbReference type="ARBA" id="ARBA00022824"/>
    </source>
</evidence>
<sequence>MVVCVNCGLEVPTLYHVYNKTNFCLSTCEHCGKISDKYVEWELPLMIIDLFLFKVEVYRHLIHNYSSRPFKLTYKVGSKINNYLIKVVLLLFSATILDSYSMLTTCNYLTQPSDFCYPEFETINKSTLNRLAGKFSSHYNKTRTPFNFKFEGVAESLGNESAESVSDLVEDLARSMLYYSRLKIFKRRGLNDEYCVRSYNNVVEILFLLFLQNPTLCTFSKNLTLDCKNISEIAVILLSVLRVLSYCFYIALFNAFLRKIGKVKLKSHKECKCNTPDLHKFMISYTDIIFSLLICFHIKALVLMMNIWYPRHTILIVIEFYIYLSHIVELTGVCNIPLPFSLFAVVTGALLKLVVYFVWFKLLHRFNTGIFIRNNLT</sequence>
<evidence type="ECO:0000256" key="9">
    <source>
        <dbReference type="ARBA" id="ARBA00023136"/>
    </source>
</evidence>
<dbReference type="PANTHER" id="PTHR14467:SF0">
    <property type="entry name" value="PROTEIN ARV1"/>
    <property type="match status" value="1"/>
</dbReference>
<protein>
    <recommendedName>
        <fullName evidence="10">Protein ARV</fullName>
    </recommendedName>
</protein>
<dbReference type="GO" id="GO:0005794">
    <property type="term" value="C:Golgi apparatus"/>
    <property type="evidence" value="ECO:0007669"/>
    <property type="project" value="TreeGrafter"/>
</dbReference>
<feature type="transmembrane region" description="Helical" evidence="10">
    <location>
        <begin position="288"/>
        <end position="308"/>
    </location>
</feature>
<keyword evidence="10" id="KW-0746">Sphingolipid metabolism</keyword>
<dbReference type="EMBL" id="CP056070">
    <property type="protein sequence ID" value="UVC49729.1"/>
    <property type="molecule type" value="Genomic_DNA"/>
</dbReference>
<dbReference type="PANTHER" id="PTHR14467">
    <property type="entry name" value="ARV1"/>
    <property type="match status" value="1"/>
</dbReference>
<evidence type="ECO:0000256" key="1">
    <source>
        <dbReference type="ARBA" id="ARBA00004477"/>
    </source>
</evidence>
<feature type="transmembrane region" description="Helical" evidence="10">
    <location>
        <begin position="233"/>
        <end position="257"/>
    </location>
</feature>
<keyword evidence="9 10" id="KW-0472">Membrane</keyword>
<evidence type="ECO:0000256" key="2">
    <source>
        <dbReference type="ARBA" id="ARBA00009187"/>
    </source>
</evidence>
<comment type="function">
    <text evidence="10">Regulates also the sphingolipid metabolism.</text>
</comment>
<evidence type="ECO:0000256" key="10">
    <source>
        <dbReference type="RuleBase" id="RU368065"/>
    </source>
</evidence>
<organism evidence="11 12">
    <name type="scientific">Theileria orientalis</name>
    <dbReference type="NCBI Taxonomy" id="68886"/>
    <lineage>
        <taxon>Eukaryota</taxon>
        <taxon>Sar</taxon>
        <taxon>Alveolata</taxon>
        <taxon>Apicomplexa</taxon>
        <taxon>Aconoidasida</taxon>
        <taxon>Piroplasmida</taxon>
        <taxon>Theileriidae</taxon>
        <taxon>Theileria</taxon>
    </lineage>
</organism>
<evidence type="ECO:0000256" key="6">
    <source>
        <dbReference type="ARBA" id="ARBA00022989"/>
    </source>
</evidence>
<evidence type="ECO:0000256" key="8">
    <source>
        <dbReference type="ARBA" id="ARBA00023098"/>
    </source>
</evidence>
<accession>A0A976SIY1</accession>
<dbReference type="Proteomes" id="UP000244811">
    <property type="component" value="Chromosome 3"/>
</dbReference>
<feature type="transmembrane region" description="Helical" evidence="10">
    <location>
        <begin position="340"/>
        <end position="359"/>
    </location>
</feature>
<keyword evidence="6 10" id="KW-1133">Transmembrane helix</keyword>
<dbReference type="GO" id="GO:0006665">
    <property type="term" value="P:sphingolipid metabolic process"/>
    <property type="evidence" value="ECO:0007669"/>
    <property type="project" value="UniProtKB-UniRule"/>
</dbReference>
<dbReference type="GO" id="GO:0097036">
    <property type="term" value="P:regulation of plasma membrane sterol distribution"/>
    <property type="evidence" value="ECO:0007669"/>
    <property type="project" value="UniProtKB-UniRule"/>
</dbReference>
<evidence type="ECO:0000256" key="3">
    <source>
        <dbReference type="ARBA" id="ARBA00022448"/>
    </source>
</evidence>
<evidence type="ECO:0000313" key="11">
    <source>
        <dbReference type="EMBL" id="UVC49729.1"/>
    </source>
</evidence>
<evidence type="ECO:0000256" key="4">
    <source>
        <dbReference type="ARBA" id="ARBA00022692"/>
    </source>
</evidence>
<comment type="function">
    <text evidence="10">Mediator of sterol homeostasis involved in sterol uptake, trafficking and distribution into membranes.</text>
</comment>
<name>A0A976SIY1_THEOR</name>
<proteinExistence type="inferred from homology"/>
<keyword evidence="3 10" id="KW-0813">Transport</keyword>
<gene>
    <name evidence="11" type="ORF">MACK_003839</name>
</gene>
<keyword evidence="8 10" id="KW-0443">Lipid metabolism</keyword>
<dbReference type="AlphaFoldDB" id="A0A976SIY1"/>
<comment type="similarity">
    <text evidence="2 10">Belongs to the ARV1 family.</text>
</comment>
<keyword evidence="7 10" id="KW-0445">Lipid transport</keyword>
<evidence type="ECO:0000256" key="7">
    <source>
        <dbReference type="ARBA" id="ARBA00023055"/>
    </source>
</evidence>
<dbReference type="GO" id="GO:0032541">
    <property type="term" value="C:cortical endoplasmic reticulum"/>
    <property type="evidence" value="ECO:0007669"/>
    <property type="project" value="TreeGrafter"/>
</dbReference>
<comment type="subcellular location">
    <subcellularLocation>
        <location evidence="1 10">Endoplasmic reticulum membrane</location>
        <topology evidence="1 10">Multi-pass membrane protein</topology>
    </subcellularLocation>
</comment>